<organism evidence="1 2">
    <name type="scientific">Acaryochloris marina (strain MBIC 11017)</name>
    <dbReference type="NCBI Taxonomy" id="329726"/>
    <lineage>
        <taxon>Bacteria</taxon>
        <taxon>Bacillati</taxon>
        <taxon>Cyanobacteriota</taxon>
        <taxon>Cyanophyceae</taxon>
        <taxon>Acaryochloridales</taxon>
        <taxon>Acaryochloridaceae</taxon>
        <taxon>Acaryochloris</taxon>
    </lineage>
</organism>
<accession>B0C8M1</accession>
<dbReference type="NCBIfam" id="NF038024">
    <property type="entry name" value="CRR6_slr1097"/>
    <property type="match status" value="1"/>
</dbReference>
<keyword evidence="2" id="KW-1185">Reference proteome</keyword>
<dbReference type="EMBL" id="CP000828">
    <property type="protein sequence ID" value="ABW31283.1"/>
    <property type="molecule type" value="Genomic_DNA"/>
</dbReference>
<sequence length="161" mass="18801">MTETIAINATHIDSLDLSPIRPLLEAWLADDILAHEQELTFQIDYPQPADAQQEWSEIPEVRLWFIRLDSLYPWLPLLLDWRSGELVRYVAMLVPHQFSEREGILFNPQALDILIMHKVFTITRWLRSLGQDSNAKVIQMAEMFGYELDNTIFDLIQAHPD</sequence>
<dbReference type="InterPro" id="IPR014946">
    <property type="entry name" value="CRR6"/>
</dbReference>
<dbReference type="PANTHER" id="PTHR35724">
    <property type="entry name" value="PROTEIN CHLORORESPIRATORY REDUCTION 6, CHLOROPLASTIC"/>
    <property type="match status" value="1"/>
</dbReference>
<dbReference type="KEGG" id="amr:AM1_6353"/>
<evidence type="ECO:0000313" key="2">
    <source>
        <dbReference type="Proteomes" id="UP000000268"/>
    </source>
</evidence>
<dbReference type="Proteomes" id="UP000000268">
    <property type="component" value="Chromosome"/>
</dbReference>
<gene>
    <name evidence="1" type="ordered locus">AM1_6353</name>
</gene>
<name>B0C8M1_ACAM1</name>
<evidence type="ECO:0008006" key="3">
    <source>
        <dbReference type="Google" id="ProtNLM"/>
    </source>
</evidence>
<reference evidence="1 2" key="1">
    <citation type="journal article" date="2008" name="Proc. Natl. Acad. Sci. U.S.A.">
        <title>Niche adaptation and genome expansion in the chlorophyll d-producing cyanobacterium Acaryochloris marina.</title>
        <authorList>
            <person name="Swingley W.D."/>
            <person name="Chen M."/>
            <person name="Cheung P.C."/>
            <person name="Conrad A.L."/>
            <person name="Dejesa L.C."/>
            <person name="Hao J."/>
            <person name="Honchak B.M."/>
            <person name="Karbach L.E."/>
            <person name="Kurdoglu A."/>
            <person name="Lahiri S."/>
            <person name="Mastrian S.D."/>
            <person name="Miyashita H."/>
            <person name="Page L."/>
            <person name="Ramakrishna P."/>
            <person name="Satoh S."/>
            <person name="Sattley W.M."/>
            <person name="Shimada Y."/>
            <person name="Taylor H.L."/>
            <person name="Tomo T."/>
            <person name="Tsuchiya T."/>
            <person name="Wang Z.T."/>
            <person name="Raymond J."/>
            <person name="Mimuro M."/>
            <person name="Blankenship R.E."/>
            <person name="Touchman J.W."/>
        </authorList>
    </citation>
    <scope>NUCLEOTIDE SEQUENCE [LARGE SCALE GENOMIC DNA]</scope>
    <source>
        <strain evidence="2">MBIC 11017</strain>
    </source>
</reference>
<dbReference type="GO" id="GO:0010275">
    <property type="term" value="P:NAD(P)H dehydrogenase complex assembly"/>
    <property type="evidence" value="ECO:0007669"/>
    <property type="project" value="TreeGrafter"/>
</dbReference>
<dbReference type="OrthoDB" id="489874at2"/>
<dbReference type="RefSeq" id="WP_012166459.1">
    <property type="nucleotide sequence ID" value="NC_009925.1"/>
</dbReference>
<dbReference type="eggNOG" id="COG5474">
    <property type="taxonomic scope" value="Bacteria"/>
</dbReference>
<dbReference type="Pfam" id="PF08847">
    <property type="entry name" value="Crr6"/>
    <property type="match status" value="1"/>
</dbReference>
<dbReference type="HOGENOM" id="CLU_092224_1_0_3"/>
<evidence type="ECO:0000313" key="1">
    <source>
        <dbReference type="EMBL" id="ABW31283.1"/>
    </source>
</evidence>
<dbReference type="AlphaFoldDB" id="B0C8M1"/>
<protein>
    <recommendedName>
        <fullName evidence="3">DUF1817 domain-containing protein</fullName>
    </recommendedName>
</protein>
<proteinExistence type="predicted"/>
<dbReference type="STRING" id="329726.AM1_6353"/>
<dbReference type="PANTHER" id="PTHR35724:SF1">
    <property type="entry name" value="PROTEIN CHLORORESPIRATORY REDUCTION 6, CHLOROPLASTIC"/>
    <property type="match status" value="1"/>
</dbReference>